<dbReference type="PROSITE" id="PS51186">
    <property type="entry name" value="GNAT"/>
    <property type="match status" value="1"/>
</dbReference>
<dbReference type="EMBL" id="JAATEP010000002">
    <property type="protein sequence ID" value="NJP88765.1"/>
    <property type="molecule type" value="Genomic_DNA"/>
</dbReference>
<gene>
    <name evidence="2" type="ORF">HCN51_04730</name>
</gene>
<feature type="domain" description="N-acetyltransferase" evidence="1">
    <location>
        <begin position="18"/>
        <end position="178"/>
    </location>
</feature>
<proteinExistence type="predicted"/>
<dbReference type="PANTHER" id="PTHR43792">
    <property type="entry name" value="GNAT FAMILY, PUTATIVE (AFU_ORTHOLOGUE AFUA_3G00765)-RELATED-RELATED"/>
    <property type="match status" value="1"/>
</dbReference>
<dbReference type="RefSeq" id="WP_168007123.1">
    <property type="nucleotide sequence ID" value="NZ_JAATEP010000002.1"/>
</dbReference>
<protein>
    <submittedName>
        <fullName evidence="2">GNAT family N-acetyltransferase</fullName>
    </submittedName>
</protein>
<dbReference type="Pfam" id="PF13302">
    <property type="entry name" value="Acetyltransf_3"/>
    <property type="match status" value="1"/>
</dbReference>
<sequence>MSHSRTLSAAEIPSERLLLRRALRANDREAFVELSTDPDVQSYLGGPRPRSEVEQRFEQVLAGSGEARPGNYAIADRATDRFLGTLMLAHRPSDDAGRAGEELELGYVLRRSAWGAGLAFEAATAALRAAAGELPGQPVVLVTQTANERSMKLAARLGFRPVRTFEEYGAAQALCTAPLSLWSS</sequence>
<evidence type="ECO:0000313" key="2">
    <source>
        <dbReference type="EMBL" id="NJP88765.1"/>
    </source>
</evidence>
<evidence type="ECO:0000313" key="3">
    <source>
        <dbReference type="Proteomes" id="UP000696294"/>
    </source>
</evidence>
<dbReference type="InterPro" id="IPR000182">
    <property type="entry name" value="GNAT_dom"/>
</dbReference>
<dbReference type="SUPFAM" id="SSF55729">
    <property type="entry name" value="Acyl-CoA N-acyltransferases (Nat)"/>
    <property type="match status" value="1"/>
</dbReference>
<name>A0ABX1AT09_9ACTN</name>
<evidence type="ECO:0000259" key="1">
    <source>
        <dbReference type="PROSITE" id="PS51186"/>
    </source>
</evidence>
<dbReference type="InterPro" id="IPR051531">
    <property type="entry name" value="N-acetyltransferase"/>
</dbReference>
<organism evidence="2 3">
    <name type="scientific">Nonomuraea composti</name>
    <dbReference type="NCBI Taxonomy" id="2720023"/>
    <lineage>
        <taxon>Bacteria</taxon>
        <taxon>Bacillati</taxon>
        <taxon>Actinomycetota</taxon>
        <taxon>Actinomycetes</taxon>
        <taxon>Streptosporangiales</taxon>
        <taxon>Streptosporangiaceae</taxon>
        <taxon>Nonomuraea</taxon>
    </lineage>
</organism>
<dbReference type="InterPro" id="IPR016181">
    <property type="entry name" value="Acyl_CoA_acyltransferase"/>
</dbReference>
<keyword evidence="3" id="KW-1185">Reference proteome</keyword>
<dbReference type="PANTHER" id="PTHR43792:SF1">
    <property type="entry name" value="N-ACETYLTRANSFERASE DOMAIN-CONTAINING PROTEIN"/>
    <property type="match status" value="1"/>
</dbReference>
<reference evidence="2 3" key="1">
    <citation type="submission" date="2020-03" db="EMBL/GenBank/DDBJ databases">
        <title>WGS of actinomycetes isolated from Thailand.</title>
        <authorList>
            <person name="Thawai C."/>
        </authorList>
    </citation>
    <scope>NUCLEOTIDE SEQUENCE [LARGE SCALE GENOMIC DNA]</scope>
    <source>
        <strain evidence="2 3">FMUSA5-5</strain>
    </source>
</reference>
<comment type="caution">
    <text evidence="2">The sequence shown here is derived from an EMBL/GenBank/DDBJ whole genome shotgun (WGS) entry which is preliminary data.</text>
</comment>
<accession>A0ABX1AT09</accession>
<dbReference type="Proteomes" id="UP000696294">
    <property type="component" value="Unassembled WGS sequence"/>
</dbReference>
<dbReference type="Gene3D" id="3.40.630.30">
    <property type="match status" value="1"/>
</dbReference>